<dbReference type="InterPro" id="IPR036922">
    <property type="entry name" value="Rieske_2Fe-2S_sf"/>
</dbReference>
<gene>
    <name evidence="7" type="ORF">MNBD_NITROSPINAE02-1932</name>
</gene>
<organism evidence="7">
    <name type="scientific">hydrothermal vent metagenome</name>
    <dbReference type="NCBI Taxonomy" id="652676"/>
    <lineage>
        <taxon>unclassified sequences</taxon>
        <taxon>metagenomes</taxon>
        <taxon>ecological metagenomes</taxon>
    </lineage>
</organism>
<protein>
    <submittedName>
        <fullName evidence="7">Glutamate synthase [NADPH] large chain</fullName>
        <ecNumber evidence="7">1.4.1.13</ecNumber>
    </submittedName>
</protein>
<feature type="domain" description="Rieske" evidence="6">
    <location>
        <begin position="4"/>
        <end position="100"/>
    </location>
</feature>
<dbReference type="Pfam" id="PF00355">
    <property type="entry name" value="Rieske"/>
    <property type="match status" value="1"/>
</dbReference>
<evidence type="ECO:0000256" key="2">
    <source>
        <dbReference type="ARBA" id="ARBA00022714"/>
    </source>
</evidence>
<dbReference type="AlphaFoldDB" id="A0A3B1CLT8"/>
<dbReference type="InterPro" id="IPR017941">
    <property type="entry name" value="Rieske_2Fe-2S"/>
</dbReference>
<dbReference type="EC" id="1.4.1.13" evidence="7"/>
<proteinExistence type="inferred from homology"/>
<keyword evidence="2" id="KW-0001">2Fe-2S</keyword>
<dbReference type="InterPro" id="IPR002932">
    <property type="entry name" value="Glu_synthdom"/>
</dbReference>
<keyword evidence="3" id="KW-0479">Metal-binding</keyword>
<evidence type="ECO:0000256" key="5">
    <source>
        <dbReference type="ARBA" id="ARBA00023014"/>
    </source>
</evidence>
<evidence type="ECO:0000256" key="4">
    <source>
        <dbReference type="ARBA" id="ARBA00023004"/>
    </source>
</evidence>
<dbReference type="Gene3D" id="3.20.20.70">
    <property type="entry name" value="Aldolase class I"/>
    <property type="match status" value="1"/>
</dbReference>
<dbReference type="PANTHER" id="PTHR43819">
    <property type="entry name" value="ARCHAEAL-TYPE GLUTAMATE SYNTHASE [NADPH]"/>
    <property type="match status" value="1"/>
</dbReference>
<dbReference type="GO" id="GO:0004355">
    <property type="term" value="F:glutamate synthase (NADPH) activity"/>
    <property type="evidence" value="ECO:0007669"/>
    <property type="project" value="UniProtKB-EC"/>
</dbReference>
<dbReference type="PROSITE" id="PS51296">
    <property type="entry name" value="RIESKE"/>
    <property type="match status" value="1"/>
</dbReference>
<evidence type="ECO:0000313" key="7">
    <source>
        <dbReference type="EMBL" id="VAX25673.1"/>
    </source>
</evidence>
<evidence type="ECO:0000256" key="1">
    <source>
        <dbReference type="ARBA" id="ARBA00009716"/>
    </source>
</evidence>
<keyword evidence="5" id="KW-0411">Iron-sulfur</keyword>
<evidence type="ECO:0000259" key="6">
    <source>
        <dbReference type="PROSITE" id="PS51296"/>
    </source>
</evidence>
<dbReference type="GO" id="GO:0006537">
    <property type="term" value="P:glutamate biosynthetic process"/>
    <property type="evidence" value="ECO:0007669"/>
    <property type="project" value="InterPro"/>
</dbReference>
<dbReference type="PANTHER" id="PTHR43819:SF1">
    <property type="entry name" value="ARCHAEAL-TYPE GLUTAMATE SYNTHASE [NADPH]"/>
    <property type="match status" value="1"/>
</dbReference>
<dbReference type="Gene3D" id="2.102.10.10">
    <property type="entry name" value="Rieske [2Fe-2S] iron-sulphur domain"/>
    <property type="match status" value="1"/>
</dbReference>
<sequence>MSYIKVTDPDPLTVGDMICVEAGGRQMALVRLDKGYFAIDNVCPHQQGSLCDGEVDLEKGEIICPMHGWNFEIETGVSSYNPKDKVKTFKVEERDDGVYIDISGEEKRPEPTDYLGQWRRREDEVETDMEMIHHMADGWVGPHGYTEPMRTARQESLWDKIVFLPGQLASPPKLDDYPVSTKTIIGRGAGLPIEISFPLYVSHMSFGALSREAKVALAKGSSSAGTLICSGEGGMLDDERDNAKKYILEMASGYFGWTDEAIARADGVEIKIGQAAKAGMGGMLSGKKVTGEIAKVRGLKPGQDAVSPSRFKDIPSLKEMKKRVREIRAKLGGKPLGMKIAAARIEADLAALLECEPDFITIDGRGGATGSAPKHVKDNIGVPTLYALMRAVEFLAKAGADVDIIVTGGLRLPSDFAKAVAMGATAVASATSTLIAIGCQQYRACHTGKCPVGITTQDPELRKRLDVDISAGKLATFFETTQNQLKDFTRICGKENVHDLSLEDLATTSADIAQYTGINHVGRSIHLRRP</sequence>
<reference evidence="7" key="1">
    <citation type="submission" date="2018-06" db="EMBL/GenBank/DDBJ databases">
        <authorList>
            <person name="Zhirakovskaya E."/>
        </authorList>
    </citation>
    <scope>NUCLEOTIDE SEQUENCE</scope>
</reference>
<dbReference type="InterPro" id="IPR013785">
    <property type="entry name" value="Aldolase_TIM"/>
</dbReference>
<accession>A0A3B1CLT8</accession>
<dbReference type="GO" id="GO:0051537">
    <property type="term" value="F:2 iron, 2 sulfur cluster binding"/>
    <property type="evidence" value="ECO:0007669"/>
    <property type="project" value="UniProtKB-KW"/>
</dbReference>
<dbReference type="CDD" id="cd02808">
    <property type="entry name" value="GltS_FMN"/>
    <property type="match status" value="1"/>
</dbReference>
<keyword evidence="7" id="KW-0560">Oxidoreductase</keyword>
<dbReference type="GO" id="GO:0046872">
    <property type="term" value="F:metal ion binding"/>
    <property type="evidence" value="ECO:0007669"/>
    <property type="project" value="UniProtKB-KW"/>
</dbReference>
<dbReference type="SUPFAM" id="SSF51395">
    <property type="entry name" value="FMN-linked oxidoreductases"/>
    <property type="match status" value="1"/>
</dbReference>
<dbReference type="Pfam" id="PF01645">
    <property type="entry name" value="Glu_synthase"/>
    <property type="match status" value="1"/>
</dbReference>
<dbReference type="EMBL" id="UOGE01000108">
    <property type="protein sequence ID" value="VAX25673.1"/>
    <property type="molecule type" value="Genomic_DNA"/>
</dbReference>
<comment type="similarity">
    <text evidence="1">Belongs to the glutamate synthase family.</text>
</comment>
<keyword evidence="4" id="KW-0408">Iron</keyword>
<name>A0A3B1CLT8_9ZZZZ</name>
<dbReference type="SUPFAM" id="SSF50022">
    <property type="entry name" value="ISP domain"/>
    <property type="match status" value="1"/>
</dbReference>
<evidence type="ECO:0000256" key="3">
    <source>
        <dbReference type="ARBA" id="ARBA00022723"/>
    </source>
</evidence>